<comment type="similarity">
    <text evidence="2">Belongs to the RecX family.</text>
</comment>
<evidence type="ECO:0000256" key="2">
    <source>
        <dbReference type="ARBA" id="ARBA00009695"/>
    </source>
</evidence>
<dbReference type="RefSeq" id="WP_007573305.1">
    <property type="nucleotide sequence ID" value="NZ_BPTS01000001.1"/>
</dbReference>
<feature type="domain" description="RecX second three-helical" evidence="5">
    <location>
        <begin position="60"/>
        <end position="94"/>
    </location>
</feature>
<dbReference type="PANTHER" id="PTHR33602:SF1">
    <property type="entry name" value="REGULATORY PROTEIN RECX FAMILY PROTEIN"/>
    <property type="match status" value="1"/>
</dbReference>
<evidence type="ECO:0000256" key="3">
    <source>
        <dbReference type="ARBA" id="ARBA00018111"/>
    </source>
</evidence>
<feature type="domain" description="RecX third three-helical" evidence="6">
    <location>
        <begin position="108"/>
        <end position="150"/>
    </location>
</feature>
<reference evidence="8" key="1">
    <citation type="journal article" date="2011" name="Stand. Genomic Sci.">
        <title>Non-contiguous finished genome sequence of the opportunistic oral pathogen Prevotella multisaccharivorax type strain (PPPA20).</title>
        <authorList>
            <person name="Pati A."/>
            <person name="Gronow S."/>
            <person name="Lu M."/>
            <person name="Lapidus A."/>
            <person name="Nolan M."/>
            <person name="Lucas S."/>
            <person name="Hammon N."/>
            <person name="Deshpande S."/>
            <person name="Cheng J.F."/>
            <person name="Tapia R."/>
            <person name="Han C."/>
            <person name="Goodwin L."/>
            <person name="Pitluck S."/>
            <person name="Liolios K."/>
            <person name="Pagani I."/>
            <person name="Mavromatis K."/>
            <person name="Mikhailova N."/>
            <person name="Huntemann M."/>
            <person name="Chen A."/>
            <person name="Palaniappan K."/>
            <person name="Land M."/>
            <person name="Hauser L."/>
            <person name="Detter J.C."/>
            <person name="Brambilla E.M."/>
            <person name="Rohde M."/>
            <person name="Goker M."/>
            <person name="Woyke T."/>
            <person name="Bristow J."/>
            <person name="Eisen J.A."/>
            <person name="Markowitz V."/>
            <person name="Hugenholtz P."/>
            <person name="Kyrpides N.C."/>
            <person name="Klenk H.P."/>
            <person name="Ivanova N."/>
        </authorList>
    </citation>
    <scope>NUCLEOTIDE SEQUENCE [LARGE SCALE GENOMIC DNA]</scope>
    <source>
        <strain evidence="8">DSM 17128</strain>
    </source>
</reference>
<protein>
    <recommendedName>
        <fullName evidence="3">Regulatory protein RecX</fullName>
    </recommendedName>
</protein>
<dbReference type="STRING" id="688246.Premu_0819"/>
<evidence type="ECO:0000256" key="4">
    <source>
        <dbReference type="ARBA" id="ARBA00022490"/>
    </source>
</evidence>
<dbReference type="InterPro" id="IPR003783">
    <property type="entry name" value="Regulatory_RecX"/>
</dbReference>
<dbReference type="InterPro" id="IPR053925">
    <property type="entry name" value="RecX_HTH_3rd"/>
</dbReference>
<dbReference type="HOGENOM" id="CLU_066607_5_2_10"/>
<keyword evidence="8" id="KW-1185">Reference proteome</keyword>
<dbReference type="AlphaFoldDB" id="F8N6Y1"/>
<name>F8N6Y1_9BACT</name>
<evidence type="ECO:0000259" key="6">
    <source>
        <dbReference type="Pfam" id="PF21981"/>
    </source>
</evidence>
<dbReference type="OrthoDB" id="1523826at2"/>
<dbReference type="PANTHER" id="PTHR33602">
    <property type="entry name" value="REGULATORY PROTEIN RECX FAMILY PROTEIN"/>
    <property type="match status" value="1"/>
</dbReference>
<dbReference type="EMBL" id="GL945017">
    <property type="protein sequence ID" value="EGN56279.1"/>
    <property type="molecule type" value="Genomic_DNA"/>
</dbReference>
<evidence type="ECO:0000259" key="5">
    <source>
        <dbReference type="Pfam" id="PF02631"/>
    </source>
</evidence>
<keyword evidence="4" id="KW-0963">Cytoplasm</keyword>
<dbReference type="GO" id="GO:0005737">
    <property type="term" value="C:cytoplasm"/>
    <property type="evidence" value="ECO:0007669"/>
    <property type="project" value="UniProtKB-SubCell"/>
</dbReference>
<organism evidence="7 8">
    <name type="scientific">Hallella multisaccharivorax DSM 17128</name>
    <dbReference type="NCBI Taxonomy" id="688246"/>
    <lineage>
        <taxon>Bacteria</taxon>
        <taxon>Pseudomonadati</taxon>
        <taxon>Bacteroidota</taxon>
        <taxon>Bacteroidia</taxon>
        <taxon>Bacteroidales</taxon>
        <taxon>Prevotellaceae</taxon>
        <taxon>Hallella</taxon>
    </lineage>
</organism>
<dbReference type="InterPro" id="IPR053924">
    <property type="entry name" value="RecX_HTH_2nd"/>
</dbReference>
<dbReference type="Pfam" id="PF21981">
    <property type="entry name" value="RecX_HTH3"/>
    <property type="match status" value="1"/>
</dbReference>
<dbReference type="eggNOG" id="COG2137">
    <property type="taxonomic scope" value="Bacteria"/>
</dbReference>
<proteinExistence type="inferred from homology"/>
<evidence type="ECO:0000313" key="7">
    <source>
        <dbReference type="EMBL" id="EGN56279.1"/>
    </source>
</evidence>
<dbReference type="Pfam" id="PF02631">
    <property type="entry name" value="RecX_HTH2"/>
    <property type="match status" value="1"/>
</dbReference>
<dbReference type="GO" id="GO:0006282">
    <property type="term" value="P:regulation of DNA repair"/>
    <property type="evidence" value="ECO:0007669"/>
    <property type="project" value="InterPro"/>
</dbReference>
<comment type="subcellular location">
    <subcellularLocation>
        <location evidence="1">Cytoplasm</location>
    </subcellularLocation>
</comment>
<dbReference type="InterPro" id="IPR036388">
    <property type="entry name" value="WH-like_DNA-bd_sf"/>
</dbReference>
<evidence type="ECO:0000256" key="1">
    <source>
        <dbReference type="ARBA" id="ARBA00004496"/>
    </source>
</evidence>
<dbReference type="Proteomes" id="UP000002772">
    <property type="component" value="Unassembled WGS sequence"/>
</dbReference>
<gene>
    <name evidence="7" type="ORF">Premu_0819</name>
</gene>
<sequence>MFRKQPLSKEKALSRLAALCAKAEYCTGDMEDKMRRWGLDAEAIRENIDYLVGHQYIDNVRYCKAFVNDKIACNHWGRRKIEQALWMKHIPESVSAPVLDAVPQEVYVRVLRPLLDAKRPTIKAESDYERQMKLIKFALGRGFDLDEIKLCL</sequence>
<dbReference type="Gene3D" id="1.10.10.10">
    <property type="entry name" value="Winged helix-like DNA-binding domain superfamily/Winged helix DNA-binding domain"/>
    <property type="match status" value="1"/>
</dbReference>
<accession>F8N6Y1</accession>
<evidence type="ECO:0000313" key="8">
    <source>
        <dbReference type="Proteomes" id="UP000002772"/>
    </source>
</evidence>